<reference evidence="2" key="1">
    <citation type="submission" date="2018-06" db="EMBL/GenBank/DDBJ databases">
        <authorList>
            <person name="Zhirakovskaya E."/>
        </authorList>
    </citation>
    <scope>NUCLEOTIDE SEQUENCE</scope>
</reference>
<dbReference type="AlphaFoldDB" id="A0A3B0VG85"/>
<evidence type="ECO:0000259" key="1">
    <source>
        <dbReference type="SMART" id="SM00507"/>
    </source>
</evidence>
<dbReference type="InterPro" id="IPR052892">
    <property type="entry name" value="NA-targeting_endonuclease"/>
</dbReference>
<evidence type="ECO:0000313" key="2">
    <source>
        <dbReference type="EMBL" id="VAW39313.1"/>
    </source>
</evidence>
<name>A0A3B0VG85_9ZZZZ</name>
<dbReference type="PANTHER" id="PTHR33877">
    <property type="entry name" value="SLL1193 PROTEIN"/>
    <property type="match status" value="1"/>
</dbReference>
<accession>A0A3B0VG85</accession>
<dbReference type="InterPro" id="IPR002711">
    <property type="entry name" value="HNH"/>
</dbReference>
<dbReference type="GO" id="GO:0004519">
    <property type="term" value="F:endonuclease activity"/>
    <property type="evidence" value="ECO:0007669"/>
    <property type="project" value="InterPro"/>
</dbReference>
<dbReference type="Gene3D" id="1.10.30.50">
    <property type="match status" value="1"/>
</dbReference>
<dbReference type="CDD" id="cd00085">
    <property type="entry name" value="HNHc"/>
    <property type="match status" value="1"/>
</dbReference>
<organism evidence="2">
    <name type="scientific">hydrothermal vent metagenome</name>
    <dbReference type="NCBI Taxonomy" id="652676"/>
    <lineage>
        <taxon>unclassified sequences</taxon>
        <taxon>metagenomes</taxon>
        <taxon>ecological metagenomes</taxon>
    </lineage>
</organism>
<dbReference type="PANTHER" id="PTHR33877:SF1">
    <property type="entry name" value="TYPE IV METHYL-DIRECTED RESTRICTION ENZYME ECOKMCRA"/>
    <property type="match status" value="1"/>
</dbReference>
<dbReference type="GO" id="GO:0008270">
    <property type="term" value="F:zinc ion binding"/>
    <property type="evidence" value="ECO:0007669"/>
    <property type="project" value="InterPro"/>
</dbReference>
<sequence>MISKTMRQQIFAVAKHRCEYCQTSRRVMGLPLVIDHILPRSLGGGDEPDNLAAACYRCNEFKRAKTHGLDSATGQLAALFHPRQNMWSEHFQWVNGGTHIAGLTPTGRATV</sequence>
<protein>
    <recommendedName>
        <fullName evidence="1">HNH nuclease domain-containing protein</fullName>
    </recommendedName>
</protein>
<dbReference type="EMBL" id="UOEU01000738">
    <property type="protein sequence ID" value="VAW39313.1"/>
    <property type="molecule type" value="Genomic_DNA"/>
</dbReference>
<dbReference type="Pfam" id="PF01844">
    <property type="entry name" value="HNH"/>
    <property type="match status" value="1"/>
</dbReference>
<dbReference type="GO" id="GO:0003676">
    <property type="term" value="F:nucleic acid binding"/>
    <property type="evidence" value="ECO:0007669"/>
    <property type="project" value="InterPro"/>
</dbReference>
<dbReference type="SMART" id="SM00507">
    <property type="entry name" value="HNHc"/>
    <property type="match status" value="1"/>
</dbReference>
<feature type="non-terminal residue" evidence="2">
    <location>
        <position position="111"/>
    </location>
</feature>
<gene>
    <name evidence="2" type="ORF">MNBD_CHLOROFLEXI01-856</name>
</gene>
<feature type="domain" description="HNH nuclease" evidence="1">
    <location>
        <begin position="5"/>
        <end position="60"/>
    </location>
</feature>
<proteinExistence type="predicted"/>
<dbReference type="InterPro" id="IPR003615">
    <property type="entry name" value="HNH_nuc"/>
</dbReference>